<protein>
    <submittedName>
        <fullName evidence="2">Uncharacterized protein</fullName>
    </submittedName>
</protein>
<dbReference type="EMBL" id="BEZZ01002057">
    <property type="protein sequence ID" value="GCC21103.1"/>
    <property type="molecule type" value="Genomic_DNA"/>
</dbReference>
<proteinExistence type="predicted"/>
<sequence>MCTSCLRPSLKESACAGAAVGRQWTRAHERDVPATNLGEVRMHETCRRLAVKTSACVGCAGGRPWWRAPELLLESGRPPPHYPPPLHRTPDGRKRAEGRM</sequence>
<reference evidence="2 3" key="1">
    <citation type="journal article" date="2018" name="Nat. Ecol. Evol.">
        <title>Shark genomes provide insights into elasmobranch evolution and the origin of vertebrates.</title>
        <authorList>
            <person name="Hara Y"/>
            <person name="Yamaguchi K"/>
            <person name="Onimaru K"/>
            <person name="Kadota M"/>
            <person name="Koyanagi M"/>
            <person name="Keeley SD"/>
            <person name="Tatsumi K"/>
            <person name="Tanaka K"/>
            <person name="Motone F"/>
            <person name="Kageyama Y"/>
            <person name="Nozu R"/>
            <person name="Adachi N"/>
            <person name="Nishimura O"/>
            <person name="Nakagawa R"/>
            <person name="Tanegashima C"/>
            <person name="Kiyatake I"/>
            <person name="Matsumoto R"/>
            <person name="Murakumo K"/>
            <person name="Nishida K"/>
            <person name="Terakita A"/>
            <person name="Kuratani S"/>
            <person name="Sato K"/>
            <person name="Hyodo S Kuraku.S."/>
        </authorList>
    </citation>
    <scope>NUCLEOTIDE SEQUENCE [LARGE SCALE GENOMIC DNA]</scope>
</reference>
<feature type="region of interest" description="Disordered" evidence="1">
    <location>
        <begin position="76"/>
        <end position="100"/>
    </location>
</feature>
<feature type="compositionally biased region" description="Pro residues" evidence="1">
    <location>
        <begin position="77"/>
        <end position="87"/>
    </location>
</feature>
<evidence type="ECO:0000256" key="1">
    <source>
        <dbReference type="SAM" id="MobiDB-lite"/>
    </source>
</evidence>
<gene>
    <name evidence="2" type="ORF">chiPu_0019570</name>
</gene>
<dbReference type="AlphaFoldDB" id="A0A401RSH7"/>
<dbReference type="Proteomes" id="UP000287033">
    <property type="component" value="Unassembled WGS sequence"/>
</dbReference>
<comment type="caution">
    <text evidence="2">The sequence shown here is derived from an EMBL/GenBank/DDBJ whole genome shotgun (WGS) entry which is preliminary data.</text>
</comment>
<name>A0A401RSH7_CHIPU</name>
<accession>A0A401RSH7</accession>
<evidence type="ECO:0000313" key="3">
    <source>
        <dbReference type="Proteomes" id="UP000287033"/>
    </source>
</evidence>
<organism evidence="2 3">
    <name type="scientific">Chiloscyllium punctatum</name>
    <name type="common">Brownbanded bambooshark</name>
    <name type="synonym">Hemiscyllium punctatum</name>
    <dbReference type="NCBI Taxonomy" id="137246"/>
    <lineage>
        <taxon>Eukaryota</taxon>
        <taxon>Metazoa</taxon>
        <taxon>Chordata</taxon>
        <taxon>Craniata</taxon>
        <taxon>Vertebrata</taxon>
        <taxon>Chondrichthyes</taxon>
        <taxon>Elasmobranchii</taxon>
        <taxon>Galeomorphii</taxon>
        <taxon>Galeoidea</taxon>
        <taxon>Orectolobiformes</taxon>
        <taxon>Hemiscylliidae</taxon>
        <taxon>Chiloscyllium</taxon>
    </lineage>
</organism>
<evidence type="ECO:0000313" key="2">
    <source>
        <dbReference type="EMBL" id="GCC21103.1"/>
    </source>
</evidence>
<keyword evidence="3" id="KW-1185">Reference proteome</keyword>
<feature type="compositionally biased region" description="Basic and acidic residues" evidence="1">
    <location>
        <begin position="88"/>
        <end position="100"/>
    </location>
</feature>